<evidence type="ECO:0000256" key="4">
    <source>
        <dbReference type="ARBA" id="ARBA00022603"/>
    </source>
</evidence>
<dbReference type="EC" id="1.3.1.76" evidence="15"/>
<evidence type="ECO:0000256" key="13">
    <source>
        <dbReference type="ARBA" id="ARBA00047561"/>
    </source>
</evidence>
<keyword evidence="8 15" id="KW-0520">NAD</keyword>
<proteinExistence type="inferred from homology"/>
<dbReference type="EC" id="4.99.1.4" evidence="15"/>
<dbReference type="FunFam" id="3.30.950.10:FF:000001">
    <property type="entry name" value="Siroheme synthase"/>
    <property type="match status" value="1"/>
</dbReference>
<dbReference type="NCBIfam" id="NF007922">
    <property type="entry name" value="PRK10637.1"/>
    <property type="match status" value="1"/>
</dbReference>
<feature type="binding site" evidence="15">
    <location>
        <begin position="43"/>
        <end position="44"/>
    </location>
    <ligand>
        <name>NAD(+)</name>
        <dbReference type="ChEBI" id="CHEBI:57540"/>
    </ligand>
</feature>
<comment type="pathway">
    <text evidence="15">Porphyrin-containing compound metabolism; siroheme biosynthesis; siroheme from sirohydrochlorin: step 1/1.</text>
</comment>
<evidence type="ECO:0000256" key="18">
    <source>
        <dbReference type="SAM" id="MobiDB-lite"/>
    </source>
</evidence>
<dbReference type="GO" id="GO:0009236">
    <property type="term" value="P:cobalamin biosynthetic process"/>
    <property type="evidence" value="ECO:0007669"/>
    <property type="project" value="UniProtKB-UniRule"/>
</dbReference>
<dbReference type="RefSeq" id="WP_132539700.1">
    <property type="nucleotide sequence ID" value="NZ_SLWY01000005.1"/>
</dbReference>
<keyword evidence="9 15" id="KW-0456">Lyase</keyword>
<dbReference type="NCBIfam" id="NF004790">
    <property type="entry name" value="PRK06136.1"/>
    <property type="match status" value="1"/>
</dbReference>
<evidence type="ECO:0000256" key="8">
    <source>
        <dbReference type="ARBA" id="ARBA00023027"/>
    </source>
</evidence>
<comment type="catalytic activity">
    <reaction evidence="15">
        <text>siroheme + 2 H(+) = sirohydrochlorin + Fe(2+)</text>
        <dbReference type="Rhea" id="RHEA:24360"/>
        <dbReference type="ChEBI" id="CHEBI:15378"/>
        <dbReference type="ChEBI" id="CHEBI:29033"/>
        <dbReference type="ChEBI" id="CHEBI:58351"/>
        <dbReference type="ChEBI" id="CHEBI:60052"/>
        <dbReference type="EC" id="4.99.1.4"/>
    </reaction>
</comment>
<evidence type="ECO:0000259" key="21">
    <source>
        <dbReference type="Pfam" id="PF14824"/>
    </source>
</evidence>
<evidence type="ECO:0000256" key="7">
    <source>
        <dbReference type="ARBA" id="ARBA00023002"/>
    </source>
</evidence>
<dbReference type="GO" id="GO:0019354">
    <property type="term" value="P:siroheme biosynthetic process"/>
    <property type="evidence" value="ECO:0007669"/>
    <property type="project" value="UniProtKB-UniRule"/>
</dbReference>
<dbReference type="UniPathway" id="UPA00262">
    <property type="reaction ID" value="UER00211"/>
</dbReference>
<dbReference type="AlphaFoldDB" id="A0A4R2LAA7"/>
<dbReference type="GO" id="GO:0043115">
    <property type="term" value="F:precorrin-2 dehydrogenase activity"/>
    <property type="evidence" value="ECO:0007669"/>
    <property type="project" value="UniProtKB-UniRule"/>
</dbReference>
<comment type="pathway">
    <text evidence="12 15">Porphyrin-containing compound metabolism; siroheme biosynthesis; precorrin-2 from uroporphyrinogen III: step 1/1.</text>
</comment>
<evidence type="ECO:0000256" key="17">
    <source>
        <dbReference type="RuleBase" id="RU003960"/>
    </source>
</evidence>
<evidence type="ECO:0000256" key="12">
    <source>
        <dbReference type="ARBA" id="ARBA00025705"/>
    </source>
</evidence>
<evidence type="ECO:0000256" key="2">
    <source>
        <dbReference type="ARBA" id="ARBA00005879"/>
    </source>
</evidence>
<feature type="region of interest" description="Disordered" evidence="18">
    <location>
        <begin position="462"/>
        <end position="483"/>
    </location>
</feature>
<dbReference type="EMBL" id="SLWY01000005">
    <property type="protein sequence ID" value="TCO82347.1"/>
    <property type="molecule type" value="Genomic_DNA"/>
</dbReference>
<evidence type="ECO:0000256" key="1">
    <source>
        <dbReference type="ARBA" id="ARBA00005010"/>
    </source>
</evidence>
<dbReference type="PIRSF" id="PIRSF036426">
    <property type="entry name" value="Sirohaem_synth"/>
    <property type="match status" value="1"/>
</dbReference>
<feature type="binding site" evidence="15">
    <location>
        <position position="384"/>
    </location>
    <ligand>
        <name>S-adenosyl-L-methionine</name>
        <dbReference type="ChEBI" id="CHEBI:59789"/>
    </ligand>
</feature>
<dbReference type="Gene3D" id="3.40.1010.10">
    <property type="entry name" value="Cobalt-precorrin-4 Transmethylase, Domain 1"/>
    <property type="match status" value="1"/>
</dbReference>
<evidence type="ECO:0000256" key="6">
    <source>
        <dbReference type="ARBA" id="ARBA00022691"/>
    </source>
</evidence>
<dbReference type="SUPFAM" id="SSF53790">
    <property type="entry name" value="Tetrapyrrole methylase"/>
    <property type="match status" value="1"/>
</dbReference>
<evidence type="ECO:0000256" key="9">
    <source>
        <dbReference type="ARBA" id="ARBA00023239"/>
    </source>
</evidence>
<dbReference type="GO" id="GO:0004851">
    <property type="term" value="F:uroporphyrin-III C-methyltransferase activity"/>
    <property type="evidence" value="ECO:0007669"/>
    <property type="project" value="UniProtKB-UniRule"/>
</dbReference>
<keyword evidence="3 15" id="KW-0169">Cobalamin biosynthesis</keyword>
<dbReference type="Pfam" id="PF10414">
    <property type="entry name" value="CysG_dimeriser"/>
    <property type="match status" value="1"/>
</dbReference>
<comment type="similarity">
    <text evidence="2 17">Belongs to the precorrin methyltransferase family.</text>
</comment>
<reference evidence="22 23" key="1">
    <citation type="submission" date="2019-03" db="EMBL/GenBank/DDBJ databases">
        <title>Genomic Encyclopedia of Type Strains, Phase IV (KMG-IV): sequencing the most valuable type-strain genomes for metagenomic binning, comparative biology and taxonomic classification.</title>
        <authorList>
            <person name="Goeker M."/>
        </authorList>
    </citation>
    <scope>NUCLEOTIDE SEQUENCE [LARGE SCALE GENOMIC DNA]</scope>
    <source>
        <strain evidence="22 23">DSM 25287</strain>
    </source>
</reference>
<dbReference type="PANTHER" id="PTHR45790">
    <property type="entry name" value="SIROHEME SYNTHASE-RELATED"/>
    <property type="match status" value="1"/>
</dbReference>
<feature type="domain" description="Tetrapyrrole methylase" evidence="19">
    <location>
        <begin position="219"/>
        <end position="428"/>
    </location>
</feature>
<dbReference type="InterPro" id="IPR050161">
    <property type="entry name" value="Siro_Cobalamin_biosynth"/>
</dbReference>
<feature type="domain" description="Sirohaem synthase dimerisation" evidence="20">
    <location>
        <begin position="151"/>
        <end position="206"/>
    </location>
</feature>
<dbReference type="InterPro" id="IPR006366">
    <property type="entry name" value="CobA/CysG_C"/>
</dbReference>
<dbReference type="InterPro" id="IPR035996">
    <property type="entry name" value="4pyrrol_Methylase_sf"/>
</dbReference>
<dbReference type="Gene3D" id="3.30.950.10">
    <property type="entry name" value="Methyltransferase, Cobalt-precorrin-4 Transmethylase, Domain 2"/>
    <property type="match status" value="1"/>
</dbReference>
<dbReference type="NCBIfam" id="TIGR01469">
    <property type="entry name" value="cobA_cysG_Cterm"/>
    <property type="match status" value="1"/>
</dbReference>
<dbReference type="Pfam" id="PF13241">
    <property type="entry name" value="NAD_binding_7"/>
    <property type="match status" value="1"/>
</dbReference>
<dbReference type="CDD" id="cd11642">
    <property type="entry name" value="SUMT"/>
    <property type="match status" value="1"/>
</dbReference>
<dbReference type="Proteomes" id="UP000295765">
    <property type="component" value="Unassembled WGS sequence"/>
</dbReference>
<feature type="binding site" evidence="15">
    <location>
        <begin position="22"/>
        <end position="23"/>
    </location>
    <ligand>
        <name>NAD(+)</name>
        <dbReference type="ChEBI" id="CHEBI:57540"/>
    </ligand>
</feature>
<evidence type="ECO:0000256" key="10">
    <source>
        <dbReference type="ARBA" id="ARBA00023244"/>
    </source>
</evidence>
<keyword evidence="4 15" id="KW-0489">Methyltransferase</keyword>
<feature type="domain" description="Siroheme synthase central" evidence="21">
    <location>
        <begin position="124"/>
        <end position="145"/>
    </location>
</feature>
<comment type="function">
    <text evidence="15">Multifunctional enzyme that catalyzes the SAM-dependent methylations of uroporphyrinogen III at position C-2 and C-7 to form precorrin-2 via precorrin-1. Then it catalyzes the NAD-dependent ring dehydrogenation of precorrin-2 to yield sirohydrochlorin. Finally, it catalyzes the ferrochelation of sirohydrochlorin to yield siroheme.</text>
</comment>
<accession>A0A4R2LAA7</accession>
<feature type="binding site" evidence="15">
    <location>
        <position position="226"/>
    </location>
    <ligand>
        <name>S-adenosyl-L-methionine</name>
        <dbReference type="ChEBI" id="CHEBI:59789"/>
    </ligand>
</feature>
<dbReference type="FunFam" id="3.40.1010.10:FF:000001">
    <property type="entry name" value="Siroheme synthase"/>
    <property type="match status" value="1"/>
</dbReference>
<dbReference type="InterPro" id="IPR003043">
    <property type="entry name" value="Uropor_MeTrfase_CS"/>
</dbReference>
<comment type="similarity">
    <text evidence="15">In the N-terminal section; belongs to the precorrin-2 dehydrogenase / sirohydrochlorin ferrochelatase family.</text>
</comment>
<evidence type="ECO:0000256" key="3">
    <source>
        <dbReference type="ARBA" id="ARBA00022573"/>
    </source>
</evidence>
<comment type="pathway">
    <text evidence="1 15">Porphyrin-containing compound metabolism; siroheme biosynthesis; sirohydrochlorin from precorrin-2: step 1/1.</text>
</comment>
<feature type="binding site" evidence="15">
    <location>
        <begin position="332"/>
        <end position="333"/>
    </location>
    <ligand>
        <name>S-adenosyl-L-methionine</name>
        <dbReference type="ChEBI" id="CHEBI:59789"/>
    </ligand>
</feature>
<dbReference type="HAMAP" id="MF_01646">
    <property type="entry name" value="Siroheme_synth"/>
    <property type="match status" value="1"/>
</dbReference>
<comment type="pathway">
    <text evidence="14 15">Cofactor biosynthesis; adenosylcobalamin biosynthesis; precorrin-2 from uroporphyrinogen III: step 1/1.</text>
</comment>
<dbReference type="InterPro" id="IPR014776">
    <property type="entry name" value="4pyrrole_Mease_sub2"/>
</dbReference>
<sequence>MEFLPIFLNLRQRPALVVGGGEVALRKAGLLTEAGAQVTVVAPELCPALAERVRDGACAWRQRRFEAADLDGVHVVIAATDDAAVNAEVSRLCQARALPVNVVDQPALCGFIMPAIVDRAPVLIALSTGGSAPVLARLLRGRLESLIPATYGRLATLAAEFRARVQARVPTPRRRAFWERVLGGAIGEAVLAGREAEARARFEQALADADTPADACGEVYLVGGGPGDPDLLTFRALRLMQQADVVLYDRLVSPAVLELVRRDAERINVGKARSDHTLPQEDINTLLVRLAKAGRRVLRLKGGDPFIFGRGGEEIETLAAEGIPFQVVPGITAASGCASYAGIPLTHRDHAQACVFVTGHMKHGVLDLNWTALAQPRQTIVFYMGLHGIEQIRDGLVGHGLSPDTPAAVVEQGTTAQQRVHVATLATLPERVRDAGIRPPSLIIVGSVVSLHHALAWFSPTASAERGTSGSPNSSSAERGSLT</sequence>
<comment type="pathway">
    <text evidence="15">Cofactor biosynthesis; adenosylcobalamin biosynthesis; sirohydrochlorin from precorrin-2: step 1/1.</text>
</comment>
<dbReference type="Gene3D" id="1.10.8.210">
    <property type="entry name" value="Sirohaem synthase, dimerisation domain"/>
    <property type="match status" value="1"/>
</dbReference>
<dbReference type="SUPFAM" id="SSF51735">
    <property type="entry name" value="NAD(P)-binding Rossmann-fold domains"/>
    <property type="match status" value="1"/>
</dbReference>
<keyword evidence="11 15" id="KW-0511">Multifunctional enzyme</keyword>
<feature type="binding site" evidence="15">
    <location>
        <position position="307"/>
    </location>
    <ligand>
        <name>S-adenosyl-L-methionine</name>
        <dbReference type="ChEBI" id="CHEBI:59789"/>
    </ligand>
</feature>
<gene>
    <name evidence="15" type="primary">cysG</name>
    <name evidence="22" type="ORF">EV699_105137</name>
</gene>
<dbReference type="UniPathway" id="UPA00148">
    <property type="reaction ID" value="UER00211"/>
</dbReference>
<feature type="region of interest" description="Uroporphyrinogen-III C-methyltransferase" evidence="15">
    <location>
        <begin position="217"/>
        <end position="483"/>
    </location>
</feature>
<dbReference type="NCBIfam" id="TIGR01470">
    <property type="entry name" value="cysG_Nterm"/>
    <property type="match status" value="1"/>
</dbReference>
<evidence type="ECO:0000259" key="20">
    <source>
        <dbReference type="Pfam" id="PF10414"/>
    </source>
</evidence>
<dbReference type="PANTHER" id="PTHR45790:SF1">
    <property type="entry name" value="SIROHEME SYNTHASE"/>
    <property type="match status" value="1"/>
</dbReference>
<evidence type="ECO:0000313" key="23">
    <source>
        <dbReference type="Proteomes" id="UP000295765"/>
    </source>
</evidence>
<dbReference type="SUPFAM" id="SSF75615">
    <property type="entry name" value="Siroheme synthase middle domains-like"/>
    <property type="match status" value="1"/>
</dbReference>
<dbReference type="GO" id="GO:0032259">
    <property type="term" value="P:methylation"/>
    <property type="evidence" value="ECO:0007669"/>
    <property type="project" value="UniProtKB-KW"/>
</dbReference>
<evidence type="ECO:0000256" key="14">
    <source>
        <dbReference type="ARBA" id="ARBA00060548"/>
    </source>
</evidence>
<dbReference type="GO" id="GO:0051287">
    <property type="term" value="F:NAD binding"/>
    <property type="evidence" value="ECO:0007669"/>
    <property type="project" value="InterPro"/>
</dbReference>
<dbReference type="Gene3D" id="3.40.50.720">
    <property type="entry name" value="NAD(P)-binding Rossmann-like Domain"/>
    <property type="match status" value="1"/>
</dbReference>
<dbReference type="InterPro" id="IPR012409">
    <property type="entry name" value="Sirohaem_synth"/>
</dbReference>
<dbReference type="EC" id="2.1.1.107" evidence="15"/>
<keyword evidence="6 15" id="KW-0949">S-adenosyl-L-methionine</keyword>
<comment type="catalytic activity">
    <reaction evidence="13 15">
        <text>precorrin-2 + NAD(+) = sirohydrochlorin + NADH + 2 H(+)</text>
        <dbReference type="Rhea" id="RHEA:15613"/>
        <dbReference type="ChEBI" id="CHEBI:15378"/>
        <dbReference type="ChEBI" id="CHEBI:57540"/>
        <dbReference type="ChEBI" id="CHEBI:57945"/>
        <dbReference type="ChEBI" id="CHEBI:58351"/>
        <dbReference type="ChEBI" id="CHEBI:58827"/>
        <dbReference type="EC" id="1.3.1.76"/>
    </reaction>
</comment>
<evidence type="ECO:0000256" key="11">
    <source>
        <dbReference type="ARBA" id="ARBA00023268"/>
    </source>
</evidence>
<dbReference type="InterPro" id="IPR028281">
    <property type="entry name" value="Sirohaem_synthase_central"/>
</dbReference>
<dbReference type="InterPro" id="IPR019478">
    <property type="entry name" value="Sirohaem_synthase_dimer_dom"/>
</dbReference>
<feature type="region of interest" description="Precorrin-2 dehydrogenase / sirohydrochlorin ferrochelatase" evidence="15">
    <location>
        <begin position="1"/>
        <end position="202"/>
    </location>
</feature>
<dbReference type="Pfam" id="PF00590">
    <property type="entry name" value="TP_methylase"/>
    <property type="match status" value="1"/>
</dbReference>
<feature type="active site" description="Proton acceptor" evidence="15 16">
    <location>
        <position position="249"/>
    </location>
</feature>
<dbReference type="GO" id="GO:0051266">
    <property type="term" value="F:sirohydrochlorin ferrochelatase activity"/>
    <property type="evidence" value="ECO:0007669"/>
    <property type="project" value="UniProtKB-EC"/>
</dbReference>
<dbReference type="InterPro" id="IPR014777">
    <property type="entry name" value="4pyrrole_Mease_sub1"/>
</dbReference>
<keyword evidence="10 15" id="KW-0627">Porphyrin biosynthesis</keyword>
<protein>
    <recommendedName>
        <fullName evidence="15">Siroheme synthase</fullName>
    </recommendedName>
    <domain>
        <recommendedName>
            <fullName evidence="15">Uroporphyrinogen-III C-methyltransferase</fullName>
            <shortName evidence="15">Urogen III methylase</shortName>
            <ecNumber evidence="15">2.1.1.107</ecNumber>
        </recommendedName>
        <alternativeName>
            <fullName evidence="15">SUMT</fullName>
        </alternativeName>
        <alternativeName>
            <fullName evidence="15">Uroporphyrinogen III methylase</fullName>
            <shortName evidence="15">UROM</shortName>
        </alternativeName>
    </domain>
    <domain>
        <recommendedName>
            <fullName evidence="15">Precorrin-2 dehydrogenase</fullName>
            <ecNumber evidence="15">1.3.1.76</ecNumber>
        </recommendedName>
    </domain>
    <domain>
        <recommendedName>
            <fullName evidence="15">Sirohydrochlorin ferrochelatase</fullName>
            <ecNumber evidence="15">4.99.1.4</ecNumber>
        </recommendedName>
    </domain>
</protein>
<name>A0A4R2LAA7_9GAMM</name>
<comment type="caution">
    <text evidence="15">Lacks conserved residue(s) required for the propagation of feature annotation.</text>
</comment>
<dbReference type="Pfam" id="PF14824">
    <property type="entry name" value="Sirohm_synth_M"/>
    <property type="match status" value="1"/>
</dbReference>
<keyword evidence="23" id="KW-1185">Reference proteome</keyword>
<dbReference type="InterPro" id="IPR006367">
    <property type="entry name" value="Sirohaem_synthase_N"/>
</dbReference>
<evidence type="ECO:0000313" key="22">
    <source>
        <dbReference type="EMBL" id="TCO82347.1"/>
    </source>
</evidence>
<comment type="similarity">
    <text evidence="15">In the C-terminal section; belongs to the precorrin methyltransferase family.</text>
</comment>
<dbReference type="InterPro" id="IPR037115">
    <property type="entry name" value="Sirohaem_synt_dimer_dom_sf"/>
</dbReference>
<comment type="caution">
    <text evidence="22">The sequence shown here is derived from an EMBL/GenBank/DDBJ whole genome shotgun (WGS) entry which is preliminary data.</text>
</comment>
<dbReference type="InterPro" id="IPR000878">
    <property type="entry name" value="4pyrrol_Mease"/>
</dbReference>
<keyword evidence="7 15" id="KW-0560">Oxidoreductase</keyword>
<feature type="active site" description="Proton donor" evidence="15 16">
    <location>
        <position position="271"/>
    </location>
</feature>
<evidence type="ECO:0000256" key="5">
    <source>
        <dbReference type="ARBA" id="ARBA00022679"/>
    </source>
</evidence>
<feature type="binding site" evidence="15">
    <location>
        <begin position="302"/>
        <end position="304"/>
    </location>
    <ligand>
        <name>S-adenosyl-L-methionine</name>
        <dbReference type="ChEBI" id="CHEBI:59789"/>
    </ligand>
</feature>
<dbReference type="InterPro" id="IPR036291">
    <property type="entry name" value="NAD(P)-bd_dom_sf"/>
</dbReference>
<evidence type="ECO:0000259" key="19">
    <source>
        <dbReference type="Pfam" id="PF00590"/>
    </source>
</evidence>
<evidence type="ECO:0000256" key="15">
    <source>
        <dbReference type="HAMAP-Rule" id="MF_01646"/>
    </source>
</evidence>
<dbReference type="PROSITE" id="PS00840">
    <property type="entry name" value="SUMT_2"/>
    <property type="match status" value="1"/>
</dbReference>
<comment type="catalytic activity">
    <reaction evidence="15">
        <text>uroporphyrinogen III + 2 S-adenosyl-L-methionine = precorrin-2 + 2 S-adenosyl-L-homocysteine + H(+)</text>
        <dbReference type="Rhea" id="RHEA:32459"/>
        <dbReference type="ChEBI" id="CHEBI:15378"/>
        <dbReference type="ChEBI" id="CHEBI:57308"/>
        <dbReference type="ChEBI" id="CHEBI:57856"/>
        <dbReference type="ChEBI" id="CHEBI:58827"/>
        <dbReference type="ChEBI" id="CHEBI:59789"/>
        <dbReference type="EC" id="2.1.1.107"/>
    </reaction>
</comment>
<evidence type="ECO:0000256" key="16">
    <source>
        <dbReference type="PIRSR" id="PIRSR036426-1"/>
    </source>
</evidence>
<feature type="binding site" evidence="15">
    <location>
        <position position="413"/>
    </location>
    <ligand>
        <name>S-adenosyl-L-methionine</name>
        <dbReference type="ChEBI" id="CHEBI:59789"/>
    </ligand>
</feature>
<dbReference type="Gene3D" id="3.30.160.110">
    <property type="entry name" value="Siroheme synthase, domain 2"/>
    <property type="match status" value="1"/>
</dbReference>
<keyword evidence="5 15" id="KW-0808">Transferase</keyword>
<dbReference type="OrthoDB" id="9815856at2"/>
<organism evidence="22 23">
    <name type="scientific">Plasticicumulans lactativorans</name>
    <dbReference type="NCBI Taxonomy" id="1133106"/>
    <lineage>
        <taxon>Bacteria</taxon>
        <taxon>Pseudomonadati</taxon>
        <taxon>Pseudomonadota</taxon>
        <taxon>Gammaproteobacteria</taxon>
        <taxon>Candidatus Competibacteraceae</taxon>
        <taxon>Plasticicumulans</taxon>
    </lineage>
</organism>